<dbReference type="RefSeq" id="WP_136640235.1">
    <property type="nucleotide sequence ID" value="NZ_QYRT01000001.1"/>
</dbReference>
<dbReference type="Gene3D" id="3.40.190.10">
    <property type="entry name" value="Periplasmic binding protein-like II"/>
    <property type="match status" value="1"/>
</dbReference>
<dbReference type="Pfam" id="PF00496">
    <property type="entry name" value="SBP_bac_5"/>
    <property type="match status" value="1"/>
</dbReference>
<feature type="signal peptide" evidence="2">
    <location>
        <begin position="1"/>
        <end position="22"/>
    </location>
</feature>
<dbReference type="GO" id="GO:0043190">
    <property type="term" value="C:ATP-binding cassette (ABC) transporter complex"/>
    <property type="evidence" value="ECO:0007669"/>
    <property type="project" value="InterPro"/>
</dbReference>
<dbReference type="InterPro" id="IPR030678">
    <property type="entry name" value="Peptide/Ni-bd"/>
</dbReference>
<dbReference type="InterPro" id="IPR000914">
    <property type="entry name" value="SBP_5_dom"/>
</dbReference>
<protein>
    <submittedName>
        <fullName evidence="4">Peptide ABC transporter substrate-binding protein</fullName>
    </submittedName>
</protein>
<dbReference type="GO" id="GO:0042597">
    <property type="term" value="C:periplasmic space"/>
    <property type="evidence" value="ECO:0007669"/>
    <property type="project" value="UniProtKB-ARBA"/>
</dbReference>
<evidence type="ECO:0000313" key="5">
    <source>
        <dbReference type="Proteomes" id="UP000306192"/>
    </source>
</evidence>
<dbReference type="PIRSF" id="PIRSF002741">
    <property type="entry name" value="MppA"/>
    <property type="match status" value="1"/>
</dbReference>
<dbReference type="PANTHER" id="PTHR30290:SF38">
    <property type="entry name" value="D,D-DIPEPTIDE-BINDING PERIPLASMIC PROTEIN DDPA-RELATED"/>
    <property type="match status" value="1"/>
</dbReference>
<evidence type="ECO:0000313" key="4">
    <source>
        <dbReference type="EMBL" id="TIH40901.1"/>
    </source>
</evidence>
<accession>A0A4T2CC78</accession>
<dbReference type="EMBL" id="QYRT01000001">
    <property type="protein sequence ID" value="TIH40901.1"/>
    <property type="molecule type" value="Genomic_DNA"/>
</dbReference>
<dbReference type="PANTHER" id="PTHR30290">
    <property type="entry name" value="PERIPLASMIC BINDING COMPONENT OF ABC TRANSPORTER"/>
    <property type="match status" value="1"/>
</dbReference>
<dbReference type="AlphaFoldDB" id="A0A4T2CC78"/>
<evidence type="ECO:0000256" key="2">
    <source>
        <dbReference type="SAM" id="SignalP"/>
    </source>
</evidence>
<reference evidence="4 5" key="1">
    <citation type="journal article" date="2019" name="Microorganisms">
        <title>Systematic Affiliation and Genome Analysis of Subtercola vilae DB165(T) with Particular Emphasis on Cold Adaptation of an Isolate from a High-Altitude Cold Volcano Lake.</title>
        <authorList>
            <person name="Villalobos A.S."/>
            <person name="Wiese J."/>
            <person name="Imhoff J.F."/>
            <person name="Dorador C."/>
            <person name="Keller A."/>
            <person name="Hentschel U."/>
        </authorList>
    </citation>
    <scope>NUCLEOTIDE SEQUENCE [LARGE SCALE GENOMIC DNA]</scope>
    <source>
        <strain evidence="4 5">DB165</strain>
    </source>
</reference>
<proteinExistence type="predicted"/>
<feature type="chain" id="PRO_5021015469" evidence="2">
    <location>
        <begin position="23"/>
        <end position="506"/>
    </location>
</feature>
<evidence type="ECO:0000259" key="3">
    <source>
        <dbReference type="Pfam" id="PF00496"/>
    </source>
</evidence>
<gene>
    <name evidence="4" type="ORF">D4765_00380</name>
</gene>
<dbReference type="SUPFAM" id="SSF53850">
    <property type="entry name" value="Periplasmic binding protein-like II"/>
    <property type="match status" value="1"/>
</dbReference>
<dbReference type="InterPro" id="IPR039424">
    <property type="entry name" value="SBP_5"/>
</dbReference>
<dbReference type="PROSITE" id="PS51257">
    <property type="entry name" value="PROKAR_LIPOPROTEIN"/>
    <property type="match status" value="1"/>
</dbReference>
<organism evidence="4 5">
    <name type="scientific">Subtercola vilae</name>
    <dbReference type="NCBI Taxonomy" id="2056433"/>
    <lineage>
        <taxon>Bacteria</taxon>
        <taxon>Bacillati</taxon>
        <taxon>Actinomycetota</taxon>
        <taxon>Actinomycetes</taxon>
        <taxon>Micrococcales</taxon>
        <taxon>Microbacteriaceae</taxon>
        <taxon>Subtercola</taxon>
    </lineage>
</organism>
<feature type="domain" description="Solute-binding protein family 5" evidence="3">
    <location>
        <begin position="77"/>
        <end position="402"/>
    </location>
</feature>
<comment type="caution">
    <text evidence="4">The sequence shown here is derived from an EMBL/GenBank/DDBJ whole genome shotgun (WGS) entry which is preliminary data.</text>
</comment>
<keyword evidence="5" id="KW-1185">Reference proteome</keyword>
<dbReference type="GO" id="GO:1904680">
    <property type="term" value="F:peptide transmembrane transporter activity"/>
    <property type="evidence" value="ECO:0007669"/>
    <property type="project" value="TreeGrafter"/>
</dbReference>
<evidence type="ECO:0000256" key="1">
    <source>
        <dbReference type="ARBA" id="ARBA00022729"/>
    </source>
</evidence>
<dbReference type="Proteomes" id="UP000306192">
    <property type="component" value="Unassembled WGS sequence"/>
</dbReference>
<dbReference type="Gene3D" id="3.10.105.10">
    <property type="entry name" value="Dipeptide-binding Protein, Domain 3"/>
    <property type="match status" value="1"/>
</dbReference>
<name>A0A4T2CC78_9MICO</name>
<dbReference type="OrthoDB" id="9803988at2"/>
<sequence length="506" mass="53993">MFRWKRLTAIAAVVALGLTGCAAGGSDSSSGTPTTLTLGVLVPATTFEASGLNWANESPYGQAVYDSLLRGNPDGSIAPNLATDYTYNADKTVLTLKLRTDVKFTDGTALDASAVAQNLLRFRDGTSPNKSYLAAVADATATDTSTVTITLKASDPSLLSNLTRNAGMVESPAAFTKADVATNPVGSGPYILDVAKTVVGTSYVFEKNPNYWKPADVHYDNLTLSVFSDATALLNAIKGGQVNATNTASNNDLDQITAAGFTINPLELNWTGLMLIDRDGTSNPALGDVRVRQAINYAFDTKALLQAVGQGYGTPTSQIFPKTSVGYDPALDSAYTYDPAKAKALLAAAGYANGLTLQMPSTSLLGTAVFTLYAQQLKDVGITVNFTDAGNNYISDVLAPKYGSYYFILQEDPDWALIQFSIAPTATFNSYHTQNATVDALIEKIHNGSQADSDQAVKDLNKYVVDNAWFAPWYRMQSSFATDAHTKVTVQADNAYPYLWNFTPIS</sequence>
<keyword evidence="1 2" id="KW-0732">Signal</keyword>
<dbReference type="GO" id="GO:0015833">
    <property type="term" value="P:peptide transport"/>
    <property type="evidence" value="ECO:0007669"/>
    <property type="project" value="TreeGrafter"/>
</dbReference>